<dbReference type="OMA" id="PKPEHHQ"/>
<dbReference type="eggNOG" id="ENOG502QPPE">
    <property type="taxonomic scope" value="Eukaryota"/>
</dbReference>
<dbReference type="AlphaFoldDB" id="B4NPN9"/>
<dbReference type="InterPro" id="IPR029196">
    <property type="entry name" value="HAPSTR1-like"/>
</dbReference>
<accession>B4NPN9</accession>
<gene>
    <name evidence="4" type="primary">Dwil\GK18368</name>
    <name evidence="4" type="ORF">Dwil_GK18368</name>
</gene>
<dbReference type="InParanoid" id="B4NPN9"/>
<evidence type="ECO:0000313" key="4">
    <source>
        <dbReference type="EMBL" id="EDW86479.1"/>
    </source>
</evidence>
<feature type="region of interest" description="Disordered" evidence="3">
    <location>
        <begin position="155"/>
        <end position="181"/>
    </location>
</feature>
<dbReference type="PANTHER" id="PTHR31624">
    <property type="entry name" value="UPF0472 PROTEIN C16ORF72"/>
    <property type="match status" value="1"/>
</dbReference>
<reference evidence="4 5" key="1">
    <citation type="journal article" date="2007" name="Nature">
        <title>Evolution of genes and genomes on the Drosophila phylogeny.</title>
        <authorList>
            <consortium name="Drosophila 12 Genomes Consortium"/>
            <person name="Clark A.G."/>
            <person name="Eisen M.B."/>
            <person name="Smith D.R."/>
            <person name="Bergman C.M."/>
            <person name="Oliver B."/>
            <person name="Markow T.A."/>
            <person name="Kaufman T.C."/>
            <person name="Kellis M."/>
            <person name="Gelbart W."/>
            <person name="Iyer V.N."/>
            <person name="Pollard D.A."/>
            <person name="Sackton T.B."/>
            <person name="Larracuente A.M."/>
            <person name="Singh N.D."/>
            <person name="Abad J.P."/>
            <person name="Abt D.N."/>
            <person name="Adryan B."/>
            <person name="Aguade M."/>
            <person name="Akashi H."/>
            <person name="Anderson W.W."/>
            <person name="Aquadro C.F."/>
            <person name="Ardell D.H."/>
            <person name="Arguello R."/>
            <person name="Artieri C.G."/>
            <person name="Barbash D.A."/>
            <person name="Barker D."/>
            <person name="Barsanti P."/>
            <person name="Batterham P."/>
            <person name="Batzoglou S."/>
            <person name="Begun D."/>
            <person name="Bhutkar A."/>
            <person name="Blanco E."/>
            <person name="Bosak S.A."/>
            <person name="Bradley R.K."/>
            <person name="Brand A.D."/>
            <person name="Brent M.R."/>
            <person name="Brooks A.N."/>
            <person name="Brown R.H."/>
            <person name="Butlin R.K."/>
            <person name="Caggese C."/>
            <person name="Calvi B.R."/>
            <person name="Bernardo de Carvalho A."/>
            <person name="Caspi A."/>
            <person name="Castrezana S."/>
            <person name="Celniker S.E."/>
            <person name="Chang J.L."/>
            <person name="Chapple C."/>
            <person name="Chatterji S."/>
            <person name="Chinwalla A."/>
            <person name="Civetta A."/>
            <person name="Clifton S.W."/>
            <person name="Comeron J.M."/>
            <person name="Costello J.C."/>
            <person name="Coyne J.A."/>
            <person name="Daub J."/>
            <person name="David R.G."/>
            <person name="Delcher A.L."/>
            <person name="Delehaunty K."/>
            <person name="Do C.B."/>
            <person name="Ebling H."/>
            <person name="Edwards K."/>
            <person name="Eickbush T."/>
            <person name="Evans J.D."/>
            <person name="Filipski A."/>
            <person name="Findeiss S."/>
            <person name="Freyhult E."/>
            <person name="Fulton L."/>
            <person name="Fulton R."/>
            <person name="Garcia A.C."/>
            <person name="Gardiner A."/>
            <person name="Garfield D.A."/>
            <person name="Garvin B.E."/>
            <person name="Gibson G."/>
            <person name="Gilbert D."/>
            <person name="Gnerre S."/>
            <person name="Godfrey J."/>
            <person name="Good R."/>
            <person name="Gotea V."/>
            <person name="Gravely B."/>
            <person name="Greenberg A.J."/>
            <person name="Griffiths-Jones S."/>
            <person name="Gross S."/>
            <person name="Guigo R."/>
            <person name="Gustafson E.A."/>
            <person name="Haerty W."/>
            <person name="Hahn M.W."/>
            <person name="Halligan D.L."/>
            <person name="Halpern A.L."/>
            <person name="Halter G.M."/>
            <person name="Han M.V."/>
            <person name="Heger A."/>
            <person name="Hillier L."/>
            <person name="Hinrichs A.S."/>
            <person name="Holmes I."/>
            <person name="Hoskins R.A."/>
            <person name="Hubisz M.J."/>
            <person name="Hultmark D."/>
            <person name="Huntley M.A."/>
            <person name="Jaffe D.B."/>
            <person name="Jagadeeshan S."/>
            <person name="Jeck W.R."/>
            <person name="Johnson J."/>
            <person name="Jones C.D."/>
            <person name="Jordan W.C."/>
            <person name="Karpen G.H."/>
            <person name="Kataoka E."/>
            <person name="Keightley P.D."/>
            <person name="Kheradpour P."/>
            <person name="Kirkness E.F."/>
            <person name="Koerich L.B."/>
            <person name="Kristiansen K."/>
            <person name="Kudrna D."/>
            <person name="Kulathinal R.J."/>
            <person name="Kumar S."/>
            <person name="Kwok R."/>
            <person name="Lander E."/>
            <person name="Langley C.H."/>
            <person name="Lapoint R."/>
            <person name="Lazzaro B.P."/>
            <person name="Lee S.J."/>
            <person name="Levesque L."/>
            <person name="Li R."/>
            <person name="Lin C.F."/>
            <person name="Lin M.F."/>
            <person name="Lindblad-Toh K."/>
            <person name="Llopart A."/>
            <person name="Long M."/>
            <person name="Low L."/>
            <person name="Lozovsky E."/>
            <person name="Lu J."/>
            <person name="Luo M."/>
            <person name="Machado C.A."/>
            <person name="Makalowski W."/>
            <person name="Marzo M."/>
            <person name="Matsuda M."/>
            <person name="Matzkin L."/>
            <person name="McAllister B."/>
            <person name="McBride C.S."/>
            <person name="McKernan B."/>
            <person name="McKernan K."/>
            <person name="Mendez-Lago M."/>
            <person name="Minx P."/>
            <person name="Mollenhauer M.U."/>
            <person name="Montooth K."/>
            <person name="Mount S.M."/>
            <person name="Mu X."/>
            <person name="Myers E."/>
            <person name="Negre B."/>
            <person name="Newfeld S."/>
            <person name="Nielsen R."/>
            <person name="Noor M.A."/>
            <person name="O'Grady P."/>
            <person name="Pachter L."/>
            <person name="Papaceit M."/>
            <person name="Parisi M.J."/>
            <person name="Parisi M."/>
            <person name="Parts L."/>
            <person name="Pedersen J.S."/>
            <person name="Pesole G."/>
            <person name="Phillippy A.M."/>
            <person name="Ponting C.P."/>
            <person name="Pop M."/>
            <person name="Porcelli D."/>
            <person name="Powell J.R."/>
            <person name="Prohaska S."/>
            <person name="Pruitt K."/>
            <person name="Puig M."/>
            <person name="Quesneville H."/>
            <person name="Ram K.R."/>
            <person name="Rand D."/>
            <person name="Rasmussen M.D."/>
            <person name="Reed L.K."/>
            <person name="Reenan R."/>
            <person name="Reily A."/>
            <person name="Remington K.A."/>
            <person name="Rieger T.T."/>
            <person name="Ritchie M.G."/>
            <person name="Robin C."/>
            <person name="Rogers Y.H."/>
            <person name="Rohde C."/>
            <person name="Rozas J."/>
            <person name="Rubenfield M.J."/>
            <person name="Ruiz A."/>
            <person name="Russo S."/>
            <person name="Salzberg S.L."/>
            <person name="Sanchez-Gracia A."/>
            <person name="Saranga D.J."/>
            <person name="Sato H."/>
            <person name="Schaeffer S.W."/>
            <person name="Schatz M.C."/>
            <person name="Schlenke T."/>
            <person name="Schwartz R."/>
            <person name="Segarra C."/>
            <person name="Singh R.S."/>
            <person name="Sirot L."/>
            <person name="Sirota M."/>
            <person name="Sisneros N.B."/>
            <person name="Smith C.D."/>
            <person name="Smith T.F."/>
            <person name="Spieth J."/>
            <person name="Stage D.E."/>
            <person name="Stark A."/>
            <person name="Stephan W."/>
            <person name="Strausberg R.L."/>
            <person name="Strempel S."/>
            <person name="Sturgill D."/>
            <person name="Sutton G."/>
            <person name="Sutton G.G."/>
            <person name="Tao W."/>
            <person name="Teichmann S."/>
            <person name="Tobari Y.N."/>
            <person name="Tomimura Y."/>
            <person name="Tsolas J.M."/>
            <person name="Valente V.L."/>
            <person name="Venter E."/>
            <person name="Venter J.C."/>
            <person name="Vicario S."/>
            <person name="Vieira F.G."/>
            <person name="Vilella A.J."/>
            <person name="Villasante A."/>
            <person name="Walenz B."/>
            <person name="Wang J."/>
            <person name="Wasserman M."/>
            <person name="Watts T."/>
            <person name="Wilson D."/>
            <person name="Wilson R.K."/>
            <person name="Wing R.A."/>
            <person name="Wolfner M.F."/>
            <person name="Wong A."/>
            <person name="Wong G.K."/>
            <person name="Wu C.I."/>
            <person name="Wu G."/>
            <person name="Yamamoto D."/>
            <person name="Yang H.P."/>
            <person name="Yang S.P."/>
            <person name="Yorke J.A."/>
            <person name="Yoshida K."/>
            <person name="Zdobnov E."/>
            <person name="Zhang P."/>
            <person name="Zhang Y."/>
            <person name="Zimin A.V."/>
            <person name="Baldwin J."/>
            <person name="Abdouelleil A."/>
            <person name="Abdulkadir J."/>
            <person name="Abebe A."/>
            <person name="Abera B."/>
            <person name="Abreu J."/>
            <person name="Acer S.C."/>
            <person name="Aftuck L."/>
            <person name="Alexander A."/>
            <person name="An P."/>
            <person name="Anderson E."/>
            <person name="Anderson S."/>
            <person name="Arachi H."/>
            <person name="Azer M."/>
            <person name="Bachantsang P."/>
            <person name="Barry A."/>
            <person name="Bayul T."/>
            <person name="Berlin A."/>
            <person name="Bessette D."/>
            <person name="Bloom T."/>
            <person name="Blye J."/>
            <person name="Boguslavskiy L."/>
            <person name="Bonnet C."/>
            <person name="Boukhgalter B."/>
            <person name="Bourzgui I."/>
            <person name="Brown A."/>
            <person name="Cahill P."/>
            <person name="Channer S."/>
            <person name="Cheshatsang Y."/>
            <person name="Chuda L."/>
            <person name="Citroen M."/>
            <person name="Collymore A."/>
            <person name="Cooke P."/>
            <person name="Costello M."/>
            <person name="D'Aco K."/>
            <person name="Daza R."/>
            <person name="De Haan G."/>
            <person name="DeGray S."/>
            <person name="DeMaso C."/>
            <person name="Dhargay N."/>
            <person name="Dooley K."/>
            <person name="Dooley E."/>
            <person name="Doricent M."/>
            <person name="Dorje P."/>
            <person name="Dorjee K."/>
            <person name="Dupes A."/>
            <person name="Elong R."/>
            <person name="Falk J."/>
            <person name="Farina A."/>
            <person name="Faro S."/>
            <person name="Ferguson D."/>
            <person name="Fisher S."/>
            <person name="Foley C.D."/>
            <person name="Franke A."/>
            <person name="Friedrich D."/>
            <person name="Gadbois L."/>
            <person name="Gearin G."/>
            <person name="Gearin C.R."/>
            <person name="Giannoukos G."/>
            <person name="Goode T."/>
            <person name="Graham J."/>
            <person name="Grandbois E."/>
            <person name="Grewal S."/>
            <person name="Gyaltsen K."/>
            <person name="Hafez N."/>
            <person name="Hagos B."/>
            <person name="Hall J."/>
            <person name="Henson C."/>
            <person name="Hollinger A."/>
            <person name="Honan T."/>
            <person name="Huard M.D."/>
            <person name="Hughes L."/>
            <person name="Hurhula B."/>
            <person name="Husby M.E."/>
            <person name="Kamat A."/>
            <person name="Kanga B."/>
            <person name="Kashin S."/>
            <person name="Khazanovich D."/>
            <person name="Kisner P."/>
            <person name="Lance K."/>
            <person name="Lara M."/>
            <person name="Lee W."/>
            <person name="Lennon N."/>
            <person name="Letendre F."/>
            <person name="LeVine R."/>
            <person name="Lipovsky A."/>
            <person name="Liu X."/>
            <person name="Liu J."/>
            <person name="Liu S."/>
            <person name="Lokyitsang T."/>
            <person name="Lokyitsang Y."/>
            <person name="Lubonja R."/>
            <person name="Lui A."/>
            <person name="MacDonald P."/>
            <person name="Magnisalis V."/>
            <person name="Maru K."/>
            <person name="Matthews C."/>
            <person name="McCusker W."/>
            <person name="McDonough S."/>
            <person name="Mehta T."/>
            <person name="Meldrim J."/>
            <person name="Meneus L."/>
            <person name="Mihai O."/>
            <person name="Mihalev A."/>
            <person name="Mihova T."/>
            <person name="Mittelman R."/>
            <person name="Mlenga V."/>
            <person name="Montmayeur A."/>
            <person name="Mulrain L."/>
            <person name="Navidi A."/>
            <person name="Naylor J."/>
            <person name="Negash T."/>
            <person name="Nguyen T."/>
            <person name="Nguyen N."/>
            <person name="Nicol R."/>
            <person name="Norbu C."/>
            <person name="Norbu N."/>
            <person name="Novod N."/>
            <person name="O'Neill B."/>
            <person name="Osman S."/>
            <person name="Markiewicz E."/>
            <person name="Oyono O.L."/>
            <person name="Patti C."/>
            <person name="Phunkhang P."/>
            <person name="Pierre F."/>
            <person name="Priest M."/>
            <person name="Raghuraman S."/>
            <person name="Rege F."/>
            <person name="Reyes R."/>
            <person name="Rise C."/>
            <person name="Rogov P."/>
            <person name="Ross K."/>
            <person name="Ryan E."/>
            <person name="Settipalli S."/>
            <person name="Shea T."/>
            <person name="Sherpa N."/>
            <person name="Shi L."/>
            <person name="Shih D."/>
            <person name="Sparrow T."/>
            <person name="Spaulding J."/>
            <person name="Stalker J."/>
            <person name="Stange-Thomann N."/>
            <person name="Stavropoulos S."/>
            <person name="Stone C."/>
            <person name="Strader C."/>
            <person name="Tesfaye S."/>
            <person name="Thomson T."/>
            <person name="Thoulutsang Y."/>
            <person name="Thoulutsang D."/>
            <person name="Topham K."/>
            <person name="Topping I."/>
            <person name="Tsamla T."/>
            <person name="Vassiliev H."/>
            <person name="Vo A."/>
            <person name="Wangchuk T."/>
            <person name="Wangdi T."/>
            <person name="Weiand M."/>
            <person name="Wilkinson J."/>
            <person name="Wilson A."/>
            <person name="Yadav S."/>
            <person name="Young G."/>
            <person name="Yu Q."/>
            <person name="Zembek L."/>
            <person name="Zhong D."/>
            <person name="Zimmer A."/>
            <person name="Zwirko Z."/>
            <person name="Jaffe D.B."/>
            <person name="Alvarez P."/>
            <person name="Brockman W."/>
            <person name="Butler J."/>
            <person name="Chin C."/>
            <person name="Gnerre S."/>
            <person name="Grabherr M."/>
            <person name="Kleber M."/>
            <person name="Mauceli E."/>
            <person name="MacCallum I."/>
        </authorList>
    </citation>
    <scope>NUCLEOTIDE SEQUENCE [LARGE SCALE GENOMIC DNA]</scope>
    <source>
        <strain evidence="5">Tucson 14030-0811.24</strain>
    </source>
</reference>
<sequence length="300" mass="32003">MQQQQDSSGGEESWLEEQYHREIDGQHDECEREYACQRDNNLSTVWGAFQDSATAVAQLYRERSSNTFQHTAAPTADATSAGGHGAGTGAGALWLPFQTAAGTVTTLYKESCDGLKRTSDAAVQCGYQRRTRELADWARSKKRRMIRREDLLAYLAGKPTPPPTTHNHPHANRRSPKPEHIHHHGCGVGLPSGAASIGASGFVSSGLGIASLPSSPNIGAAAVAGAGAAGGVHGAGGGLNPGGIGDDLHTFKEALVLRPRGPELFAFVANEIARHCKRPGSPIDDKMDICHYSSKRQRFM</sequence>
<dbReference type="Pfam" id="PF15251">
    <property type="entry name" value="TAPR1-like"/>
    <property type="match status" value="1"/>
</dbReference>
<evidence type="ECO:0000313" key="5">
    <source>
        <dbReference type="Proteomes" id="UP000007798"/>
    </source>
</evidence>
<keyword evidence="5" id="KW-1185">Reference proteome</keyword>
<organism evidence="4 5">
    <name type="scientific">Drosophila willistoni</name>
    <name type="common">Fruit fly</name>
    <dbReference type="NCBI Taxonomy" id="7260"/>
    <lineage>
        <taxon>Eukaryota</taxon>
        <taxon>Metazoa</taxon>
        <taxon>Ecdysozoa</taxon>
        <taxon>Arthropoda</taxon>
        <taxon>Hexapoda</taxon>
        <taxon>Insecta</taxon>
        <taxon>Pterygota</taxon>
        <taxon>Neoptera</taxon>
        <taxon>Endopterygota</taxon>
        <taxon>Diptera</taxon>
        <taxon>Brachycera</taxon>
        <taxon>Muscomorpha</taxon>
        <taxon>Ephydroidea</taxon>
        <taxon>Drosophilidae</taxon>
        <taxon>Drosophila</taxon>
        <taxon>Sophophora</taxon>
    </lineage>
</organism>
<dbReference type="Proteomes" id="UP000007798">
    <property type="component" value="Unassembled WGS sequence"/>
</dbReference>
<evidence type="ECO:0000256" key="3">
    <source>
        <dbReference type="SAM" id="MobiDB-lite"/>
    </source>
</evidence>
<dbReference type="STRING" id="7260.B4NPN9"/>
<evidence type="ECO:0000256" key="2">
    <source>
        <dbReference type="ARBA" id="ARBA00023242"/>
    </source>
</evidence>
<dbReference type="PANTHER" id="PTHR31624:SF4">
    <property type="entry name" value="CHROMOSOME 16 OPEN READING FRAME 72"/>
    <property type="match status" value="1"/>
</dbReference>
<name>B4NPN9_DROWI</name>
<feature type="compositionally biased region" description="Basic residues" evidence="3">
    <location>
        <begin position="167"/>
        <end position="181"/>
    </location>
</feature>
<protein>
    <submittedName>
        <fullName evidence="4">Uncharacterized protein</fullName>
    </submittedName>
</protein>
<dbReference type="PhylomeDB" id="B4NPN9"/>
<keyword evidence="2" id="KW-0539">Nucleus</keyword>
<dbReference type="GO" id="GO:0005634">
    <property type="term" value="C:nucleus"/>
    <property type="evidence" value="ECO:0007669"/>
    <property type="project" value="UniProtKB-SubCell"/>
</dbReference>
<dbReference type="InterPro" id="IPR040308">
    <property type="entry name" value="HAPR1"/>
</dbReference>
<evidence type="ECO:0000256" key="1">
    <source>
        <dbReference type="ARBA" id="ARBA00004123"/>
    </source>
</evidence>
<proteinExistence type="predicted"/>
<dbReference type="KEGG" id="dwi:6653112"/>
<dbReference type="EMBL" id="CH964291">
    <property type="protein sequence ID" value="EDW86479.1"/>
    <property type="molecule type" value="Genomic_DNA"/>
</dbReference>
<dbReference type="HOGENOM" id="CLU_081329_1_0_1"/>
<comment type="subcellular location">
    <subcellularLocation>
        <location evidence="1">Nucleus</location>
    </subcellularLocation>
</comment>
<dbReference type="FunCoup" id="B4NPN9">
    <property type="interactions" value="1543"/>
</dbReference>
<dbReference type="OrthoDB" id="5823474at2759"/>